<sequence length="343" mass="38728">MDISALNSNTLLRLTGRDGLANLLQIGQTLKAEVLQTQGNQVQLSIGNQTLWAQSSQTLNVGSKVNLTVQSLQPQIELRLTTANTDKAPNTQNLTANLQTAYRQFLPQQMPLINSFQQLNLMQPQLPATLQSALQPILDQLLKPQERLSGEALKQHLQNSGLFLESKLANKDQANLQQDLKAQLLQAKQTLESQSGGERITSQLSQALNQAVARITLQQLQLYEQPHITPFELPYLADRQAVKQRMAFKKTPQHPVYQWEVQLQLNLDEAELNAKIRMQKDHSFQIGLWSDDSELREKIENALPELETQFLDNALKLQSIRLIPQEPIEENIATKMTLIDLQV</sequence>
<reference evidence="1 2" key="2">
    <citation type="submission" date="2020-11" db="EMBL/GenBank/DDBJ databases">
        <title>Sulfur oxidizing isolate from Hospital Hole Sinkhole.</title>
        <authorList>
            <person name="Scott K.M."/>
        </authorList>
    </citation>
    <scope>NUCLEOTIDE SEQUENCE [LARGE SCALE GENOMIC DNA]</scope>
    <source>
        <strain evidence="1 2">HH1</strain>
    </source>
</reference>
<evidence type="ECO:0000313" key="1">
    <source>
        <dbReference type="EMBL" id="MBF6058352.1"/>
    </source>
</evidence>
<keyword evidence="1" id="KW-0282">Flagellum</keyword>
<dbReference type="RefSeq" id="WP_185978496.1">
    <property type="nucleotide sequence ID" value="NZ_JACBGI020000016.1"/>
</dbReference>
<reference evidence="1 2" key="1">
    <citation type="submission" date="2020-06" db="EMBL/GenBank/DDBJ databases">
        <authorList>
            <person name="Scott K."/>
        </authorList>
    </citation>
    <scope>NUCLEOTIDE SEQUENCE [LARGE SCALE GENOMIC DNA]</scope>
    <source>
        <strain evidence="1 2">HH1</strain>
    </source>
</reference>
<name>A0ABS0C217_9GAMM</name>
<dbReference type="EMBL" id="JACBGI020000016">
    <property type="protein sequence ID" value="MBF6058352.1"/>
    <property type="molecule type" value="Genomic_DNA"/>
</dbReference>
<accession>A0ABS0C217</accession>
<keyword evidence="1" id="KW-0966">Cell projection</keyword>
<keyword evidence="2" id="KW-1185">Reference proteome</keyword>
<dbReference type="Proteomes" id="UP001193680">
    <property type="component" value="Unassembled WGS sequence"/>
</dbReference>
<keyword evidence="1" id="KW-0969">Cilium</keyword>
<protein>
    <submittedName>
        <fullName evidence="1">Flagellar hook-length control protein FliK</fullName>
    </submittedName>
</protein>
<comment type="caution">
    <text evidence="1">The sequence shown here is derived from an EMBL/GenBank/DDBJ whole genome shotgun (WGS) entry which is preliminary data.</text>
</comment>
<evidence type="ECO:0000313" key="2">
    <source>
        <dbReference type="Proteomes" id="UP001193680"/>
    </source>
</evidence>
<proteinExistence type="predicted"/>
<organism evidence="1 2">
    <name type="scientific">Thiomicrorhabdus heinhorstiae</name>
    <dbReference type="NCBI Taxonomy" id="2748010"/>
    <lineage>
        <taxon>Bacteria</taxon>
        <taxon>Pseudomonadati</taxon>
        <taxon>Pseudomonadota</taxon>
        <taxon>Gammaproteobacteria</taxon>
        <taxon>Thiotrichales</taxon>
        <taxon>Piscirickettsiaceae</taxon>
        <taxon>Thiomicrorhabdus</taxon>
    </lineage>
</organism>
<gene>
    <name evidence="1" type="ORF">H8792_008365</name>
</gene>